<dbReference type="RefSeq" id="WP_328955628.1">
    <property type="nucleotide sequence ID" value="NZ_CP108110.1"/>
</dbReference>
<dbReference type="PANTHER" id="PTHR43283">
    <property type="entry name" value="BETA-LACTAMASE-RELATED"/>
    <property type="match status" value="1"/>
</dbReference>
<dbReference type="InterPro" id="IPR050789">
    <property type="entry name" value="Diverse_Enzym_Activities"/>
</dbReference>
<dbReference type="EMBL" id="CP108110">
    <property type="protein sequence ID" value="WUQ84800.1"/>
    <property type="molecule type" value="Genomic_DNA"/>
</dbReference>
<dbReference type="InterPro" id="IPR012338">
    <property type="entry name" value="Beta-lactam/transpept-like"/>
</dbReference>
<gene>
    <name evidence="2" type="ORF">OHA16_18595</name>
</gene>
<dbReference type="Proteomes" id="UP001432222">
    <property type="component" value="Chromosome"/>
</dbReference>
<reference evidence="2" key="1">
    <citation type="submission" date="2022-10" db="EMBL/GenBank/DDBJ databases">
        <title>The complete genomes of actinobacterial strains from the NBC collection.</title>
        <authorList>
            <person name="Joergensen T.S."/>
            <person name="Alvarez Arevalo M."/>
            <person name="Sterndorff E.B."/>
            <person name="Faurdal D."/>
            <person name="Vuksanovic O."/>
            <person name="Mourched A.-S."/>
            <person name="Charusanti P."/>
            <person name="Shaw S."/>
            <person name="Blin K."/>
            <person name="Weber T."/>
        </authorList>
    </citation>
    <scope>NUCLEOTIDE SEQUENCE</scope>
    <source>
        <strain evidence="2">NBC_00222</strain>
    </source>
</reference>
<evidence type="ECO:0000313" key="3">
    <source>
        <dbReference type="Proteomes" id="UP001432222"/>
    </source>
</evidence>
<dbReference type="SUPFAM" id="SSF56601">
    <property type="entry name" value="beta-lactamase/transpeptidase-like"/>
    <property type="match status" value="1"/>
</dbReference>
<name>A0ABZ1U232_9ACTN</name>
<proteinExistence type="predicted"/>
<sequence length="413" mass="43227">MNAPLYGPPDPELDRLLRPLFRAAAPAGGAAVVVIRGDERTVACRGHAVRSTERPVRADTRFELGSVTKTFTGLLLAEMAARGEVGYDDPIDRYLPADAAPGYPQERPITLLHLATHTSGLPRLPDGVLPGQVPRWFTRPYATFGPAHLLRALPRTAVRGTPGTQVRYSNLGCGLLGLLLANAAGQRYDDLLAARVCGPLGLMDTSCGPGREEDAGYRRGRRVPSFRLPALPAAAALRSTADDMLRYLQAHLALDAVPLPERADAAVLRTALNEVRRPRTDGRRGGPRICLGWNHRALPTGAAEPRAAGGSGAAGSVSAGGASAVAGTFARPAAARKPVVPLPAASDGAAPVEAGEVVYHVGAARRSTAFVGFSPRAQVGLAVLAGGQPLRSRALVQSAHETLRVLIAEFGEG</sequence>
<evidence type="ECO:0000259" key="1">
    <source>
        <dbReference type="Pfam" id="PF00144"/>
    </source>
</evidence>
<feature type="domain" description="Beta-lactamase-related" evidence="1">
    <location>
        <begin position="27"/>
        <end position="389"/>
    </location>
</feature>
<dbReference type="Gene3D" id="3.40.710.10">
    <property type="entry name" value="DD-peptidase/beta-lactamase superfamily"/>
    <property type="match status" value="1"/>
</dbReference>
<protein>
    <submittedName>
        <fullName evidence="2">Beta-lactamase family protein</fullName>
    </submittedName>
</protein>
<accession>A0ABZ1U232</accession>
<dbReference type="InterPro" id="IPR001466">
    <property type="entry name" value="Beta-lactam-related"/>
</dbReference>
<organism evidence="2 3">
    <name type="scientific">Kitasatospora purpeofusca</name>
    <dbReference type="NCBI Taxonomy" id="67352"/>
    <lineage>
        <taxon>Bacteria</taxon>
        <taxon>Bacillati</taxon>
        <taxon>Actinomycetota</taxon>
        <taxon>Actinomycetes</taxon>
        <taxon>Kitasatosporales</taxon>
        <taxon>Streptomycetaceae</taxon>
        <taxon>Kitasatospora</taxon>
    </lineage>
</organism>
<dbReference type="Pfam" id="PF00144">
    <property type="entry name" value="Beta-lactamase"/>
    <property type="match status" value="1"/>
</dbReference>
<evidence type="ECO:0000313" key="2">
    <source>
        <dbReference type="EMBL" id="WUQ84800.1"/>
    </source>
</evidence>
<keyword evidence="3" id="KW-1185">Reference proteome</keyword>